<keyword evidence="6" id="KW-0597">Phosphoprotein</keyword>
<name>A0A161QXM5_9PROT</name>
<evidence type="ECO:0000256" key="5">
    <source>
        <dbReference type="ARBA" id="ARBA00022519"/>
    </source>
</evidence>
<dbReference type="Pfam" id="PF02518">
    <property type="entry name" value="HATPase_c"/>
    <property type="match status" value="1"/>
</dbReference>
<dbReference type="SUPFAM" id="SSF47384">
    <property type="entry name" value="Homodimeric domain of signal transducing histidine kinase"/>
    <property type="match status" value="1"/>
</dbReference>
<proteinExistence type="predicted"/>
<evidence type="ECO:0000256" key="8">
    <source>
        <dbReference type="ARBA" id="ARBA00022692"/>
    </source>
</evidence>
<dbReference type="GO" id="GO:0000155">
    <property type="term" value="F:phosphorelay sensor kinase activity"/>
    <property type="evidence" value="ECO:0007669"/>
    <property type="project" value="InterPro"/>
</dbReference>
<dbReference type="GO" id="GO:0005524">
    <property type="term" value="F:ATP binding"/>
    <property type="evidence" value="ECO:0007669"/>
    <property type="project" value="UniProtKB-KW"/>
</dbReference>
<dbReference type="AlphaFoldDB" id="A0A161QXM5"/>
<keyword evidence="8 18" id="KW-0812">Transmembrane</keyword>
<evidence type="ECO:0000256" key="15">
    <source>
        <dbReference type="ARBA" id="ARBA00059004"/>
    </source>
</evidence>
<evidence type="ECO:0000256" key="2">
    <source>
        <dbReference type="ARBA" id="ARBA00004429"/>
    </source>
</evidence>
<dbReference type="PROSITE" id="PS50109">
    <property type="entry name" value="HIS_KIN"/>
    <property type="match status" value="1"/>
</dbReference>
<dbReference type="OrthoDB" id="7568856at2"/>
<evidence type="ECO:0000259" key="19">
    <source>
        <dbReference type="PROSITE" id="PS50109"/>
    </source>
</evidence>
<accession>A0A161QXM5</accession>
<dbReference type="Gene3D" id="1.10.287.130">
    <property type="match status" value="1"/>
</dbReference>
<dbReference type="PRINTS" id="PR00344">
    <property type="entry name" value="BCTRLSENSOR"/>
</dbReference>
<evidence type="ECO:0000313" key="21">
    <source>
        <dbReference type="Proteomes" id="UP000075787"/>
    </source>
</evidence>
<dbReference type="InterPro" id="IPR029151">
    <property type="entry name" value="Sensor-like_sf"/>
</dbReference>
<dbReference type="SUPFAM" id="SSF55874">
    <property type="entry name" value="ATPase domain of HSP90 chaperone/DNA topoisomerase II/histidine kinase"/>
    <property type="match status" value="1"/>
</dbReference>
<dbReference type="EC" id="2.7.13.3" evidence="3"/>
<keyword evidence="14 18" id="KW-0472">Membrane</keyword>
<comment type="catalytic activity">
    <reaction evidence="1">
        <text>ATP + protein L-histidine = ADP + protein N-phospho-L-histidine.</text>
        <dbReference type="EC" id="2.7.13.3"/>
    </reaction>
</comment>
<evidence type="ECO:0000256" key="9">
    <source>
        <dbReference type="ARBA" id="ARBA00022741"/>
    </source>
</evidence>
<dbReference type="InterPro" id="IPR017055">
    <property type="entry name" value="Sig_transdc_His_kinase_DctB"/>
</dbReference>
<keyword evidence="5" id="KW-0997">Cell inner membrane</keyword>
<keyword evidence="9" id="KW-0547">Nucleotide-binding</keyword>
<keyword evidence="12 18" id="KW-1133">Transmembrane helix</keyword>
<keyword evidence="4" id="KW-1003">Cell membrane</keyword>
<feature type="coiled-coil region" evidence="17">
    <location>
        <begin position="324"/>
        <end position="379"/>
    </location>
</feature>
<keyword evidence="13" id="KW-0902">Two-component regulatory system</keyword>
<evidence type="ECO:0000256" key="18">
    <source>
        <dbReference type="SAM" id="Phobius"/>
    </source>
</evidence>
<evidence type="ECO:0000256" key="10">
    <source>
        <dbReference type="ARBA" id="ARBA00022777"/>
    </source>
</evidence>
<evidence type="ECO:0000256" key="4">
    <source>
        <dbReference type="ARBA" id="ARBA00022475"/>
    </source>
</evidence>
<evidence type="ECO:0000256" key="1">
    <source>
        <dbReference type="ARBA" id="ARBA00000085"/>
    </source>
</evidence>
<dbReference type="Gene3D" id="3.30.450.20">
    <property type="entry name" value="PAS domain"/>
    <property type="match status" value="2"/>
</dbReference>
<evidence type="ECO:0000256" key="3">
    <source>
        <dbReference type="ARBA" id="ARBA00012438"/>
    </source>
</evidence>
<dbReference type="FunFam" id="1.10.287.130:FF:000049">
    <property type="entry name" value="C4-dicarboxylate transport sensor protein DctB"/>
    <property type="match status" value="1"/>
</dbReference>
<comment type="subcellular location">
    <subcellularLocation>
        <location evidence="2">Cell inner membrane</location>
        <topology evidence="2">Multi-pass membrane protein</topology>
    </subcellularLocation>
</comment>
<evidence type="ECO:0000256" key="12">
    <source>
        <dbReference type="ARBA" id="ARBA00022989"/>
    </source>
</evidence>
<evidence type="ECO:0000313" key="20">
    <source>
        <dbReference type="EMBL" id="KYO49231.1"/>
    </source>
</evidence>
<dbReference type="PANTHER" id="PTHR43065">
    <property type="entry name" value="SENSOR HISTIDINE KINASE"/>
    <property type="match status" value="1"/>
</dbReference>
<keyword evidence="17" id="KW-0175">Coiled coil</keyword>
<dbReference type="Proteomes" id="UP000075787">
    <property type="component" value="Unassembled WGS sequence"/>
</dbReference>
<evidence type="ECO:0000256" key="6">
    <source>
        <dbReference type="ARBA" id="ARBA00022553"/>
    </source>
</evidence>
<keyword evidence="11" id="KW-0067">ATP-binding</keyword>
<dbReference type="InterPro" id="IPR003594">
    <property type="entry name" value="HATPase_dom"/>
</dbReference>
<dbReference type="Pfam" id="PF00512">
    <property type="entry name" value="HisKA"/>
    <property type="match status" value="1"/>
</dbReference>
<dbReference type="InterPro" id="IPR036097">
    <property type="entry name" value="HisK_dim/P_sf"/>
</dbReference>
<sequence>MAAVVTALVHGHVTRSNLHDLRERSLNTLRLTEATLRGQLLRFDRLPGLLADERTIRALLLRPGDPGLADQANRYLKDTATRLGASDLYLMTRDGETIAASNYDQPQSFVGGNFAFRPYFRDALTQGEGRFFALGTTSNKRGYYVGAPVVLYDRAAGPQALGVLVIKVDLDDIERAWAGNDPRIIVTDPEGIVFMSNRPDWLYRGLGRRSAAEMARSRATRRYAGQEVGEIPVVARRHLNLRHLDGGHLDGGGEAGADLIWVATEGGGEREYLAVQTQMPEADWTVMVLSATAAARLDALVFAIAALLAMGTAGTGGMLVWQRRRQLAERLAVQQATQAELERRVTARTAELARANRALEDEVEERIAAEARLRETQTELIQAGKLAALGQMSAALSHEFNQPLSAARNYAENAGLFLARGDLAEVEANLSRIQEMIDRTTRISRHLRDFARKPDQALRPVALAPTIAAVQELLGWRLRQAGAGLIVELDDPDLTVTAGAVRLQQVLVNLLTNALDATADAADRRLHLQARRVAGGLVELRLGDRGPGVPAQLRERIFDPFFSTKEVGKGLGLGLSISYNIVSDFGGALELCDRPGGGAEFVVRLHEADREGEGT</sequence>
<dbReference type="SMART" id="SM00387">
    <property type="entry name" value="HATPase_c"/>
    <property type="match status" value="1"/>
</dbReference>
<dbReference type="SMART" id="SM00388">
    <property type="entry name" value="HisKA"/>
    <property type="match status" value="1"/>
</dbReference>
<dbReference type="SUPFAM" id="SSF103190">
    <property type="entry name" value="Sensory domain-like"/>
    <property type="match status" value="1"/>
</dbReference>
<dbReference type="InterPro" id="IPR036890">
    <property type="entry name" value="HATPase_C_sf"/>
</dbReference>
<keyword evidence="10 20" id="KW-0418">Kinase</keyword>
<feature type="domain" description="Histidine kinase" evidence="19">
    <location>
        <begin position="395"/>
        <end position="609"/>
    </location>
</feature>
<organism evidence="20 21">
    <name type="scientific">Tistrella mobilis</name>
    <dbReference type="NCBI Taxonomy" id="171437"/>
    <lineage>
        <taxon>Bacteria</taxon>
        <taxon>Pseudomonadati</taxon>
        <taxon>Pseudomonadota</taxon>
        <taxon>Alphaproteobacteria</taxon>
        <taxon>Geminicoccales</taxon>
        <taxon>Geminicoccaceae</taxon>
        <taxon>Tistrella</taxon>
    </lineage>
</organism>
<comment type="function">
    <text evidence="15">Member of the two-component regulatory system DctB/DctD involved in the transport of C4-dicarboxylates. DctB functions as a membrane-associated protein kinase that phosphorylates DctD in response to environmental signals.</text>
</comment>
<evidence type="ECO:0000256" key="17">
    <source>
        <dbReference type="SAM" id="Coils"/>
    </source>
</evidence>
<feature type="transmembrane region" description="Helical" evidence="18">
    <location>
        <begin position="299"/>
        <end position="321"/>
    </location>
</feature>
<dbReference type="PIRSF" id="PIRSF036431">
    <property type="entry name" value="STHK_DctB"/>
    <property type="match status" value="1"/>
</dbReference>
<evidence type="ECO:0000256" key="13">
    <source>
        <dbReference type="ARBA" id="ARBA00023012"/>
    </source>
</evidence>
<evidence type="ECO:0000256" key="16">
    <source>
        <dbReference type="ARBA" id="ARBA00073143"/>
    </source>
</evidence>
<comment type="caution">
    <text evidence="20">The sequence shown here is derived from an EMBL/GenBank/DDBJ whole genome shotgun (WGS) entry which is preliminary data.</text>
</comment>
<dbReference type="EMBL" id="LPZR01000233">
    <property type="protein sequence ID" value="KYO49231.1"/>
    <property type="molecule type" value="Genomic_DNA"/>
</dbReference>
<protein>
    <recommendedName>
        <fullName evidence="16">C4-dicarboxylate transport sensor protein DctB</fullName>
        <ecNumber evidence="3">2.7.13.3</ecNumber>
    </recommendedName>
</protein>
<evidence type="ECO:0000256" key="14">
    <source>
        <dbReference type="ARBA" id="ARBA00023136"/>
    </source>
</evidence>
<dbReference type="InterPro" id="IPR004358">
    <property type="entry name" value="Sig_transdc_His_kin-like_C"/>
</dbReference>
<evidence type="ECO:0000256" key="7">
    <source>
        <dbReference type="ARBA" id="ARBA00022679"/>
    </source>
</evidence>
<dbReference type="PANTHER" id="PTHR43065:SF46">
    <property type="entry name" value="C4-DICARBOXYLATE TRANSPORT SENSOR PROTEIN DCTB"/>
    <property type="match status" value="1"/>
</dbReference>
<dbReference type="InterPro" id="IPR003661">
    <property type="entry name" value="HisK_dim/P_dom"/>
</dbReference>
<dbReference type="CDD" id="cd00082">
    <property type="entry name" value="HisKA"/>
    <property type="match status" value="1"/>
</dbReference>
<keyword evidence="7" id="KW-0808">Transferase</keyword>
<reference evidence="20 21" key="1">
    <citation type="submission" date="2015-12" db="EMBL/GenBank/DDBJ databases">
        <title>Genome sequence of Tistrella mobilis MCCC 1A02139.</title>
        <authorList>
            <person name="Lu L."/>
            <person name="Lai Q."/>
            <person name="Shao Z."/>
            <person name="Qian P."/>
        </authorList>
    </citation>
    <scope>NUCLEOTIDE SEQUENCE [LARGE SCALE GENOMIC DNA]</scope>
    <source>
        <strain evidence="20 21">MCCC 1A02139</strain>
    </source>
</reference>
<evidence type="ECO:0000256" key="11">
    <source>
        <dbReference type="ARBA" id="ARBA00022840"/>
    </source>
</evidence>
<gene>
    <name evidence="20" type="ORF">AUP44_18545</name>
</gene>
<dbReference type="InterPro" id="IPR005467">
    <property type="entry name" value="His_kinase_dom"/>
</dbReference>
<dbReference type="Gene3D" id="3.30.565.10">
    <property type="entry name" value="Histidine kinase-like ATPase, C-terminal domain"/>
    <property type="match status" value="1"/>
</dbReference>
<dbReference type="GO" id="GO:0005886">
    <property type="term" value="C:plasma membrane"/>
    <property type="evidence" value="ECO:0007669"/>
    <property type="project" value="UniProtKB-SubCell"/>
</dbReference>